<dbReference type="InterPro" id="IPR032675">
    <property type="entry name" value="LRR_dom_sf"/>
</dbReference>
<accession>A0A067RKJ3</accession>
<dbReference type="PANTHER" id="PTHR22708">
    <property type="entry name" value="LEUCINE-RICH REPEAT-CONTAINING PROTEIN 56"/>
    <property type="match status" value="1"/>
</dbReference>
<dbReference type="PANTHER" id="PTHR22708:SF0">
    <property type="entry name" value="LEUCINE-RICH REPEAT-CONTAINING PROTEIN 56"/>
    <property type="match status" value="1"/>
</dbReference>
<evidence type="ECO:0000313" key="3">
    <source>
        <dbReference type="Proteomes" id="UP000027135"/>
    </source>
</evidence>
<feature type="compositionally biased region" description="Basic and acidic residues" evidence="1">
    <location>
        <begin position="291"/>
        <end position="303"/>
    </location>
</feature>
<name>A0A067RKJ3_ZOONE</name>
<feature type="region of interest" description="Disordered" evidence="1">
    <location>
        <begin position="378"/>
        <end position="401"/>
    </location>
</feature>
<gene>
    <name evidence="2" type="ORF">L798_04830</name>
</gene>
<feature type="region of interest" description="Disordered" evidence="1">
    <location>
        <begin position="434"/>
        <end position="469"/>
    </location>
</feature>
<protein>
    <submittedName>
        <fullName evidence="2">Leucine-rich repeat-containing protein 56</fullName>
    </submittedName>
</protein>
<evidence type="ECO:0000256" key="1">
    <source>
        <dbReference type="SAM" id="MobiDB-lite"/>
    </source>
</evidence>
<dbReference type="InterPro" id="IPR040091">
    <property type="entry name" value="LRRC56"/>
</dbReference>
<sequence>MSPYCHQTGHMEPSGSTHGAADLETADPETGTPTPSPTPSATPSPPSHPEEPSFAGEDGQSFLIINPPPALQNGASDCLPIDHNLPRLLRQVSGNADLISVRDIKLRVISREMSLHRLALFVPNLRELNLEGSFLGSLRDLGCGLASLNVLRVSRCGLESLDGTFGLTNLRELHASHNMVDDASPCSALPHIRIIDLGKNAVEDVRSLEFLGICSHLEYLTLAECPVSSTPNYQARIRRLLPNLVTLDGIPVTQVGQEQNSEHIDDDDVGIGYQRRGFFRPRPRCYKLRHHGLESSGDKHPTTNKDGYSKQADGTDGSSMSNMGDSPDCSSSSYRTYTGLHSTQSSVSDSTLTQNWKKNPRKATIKKRPATAVIGALEASHGQTSKARPSSAATTKDEGDLSGACVVDPRCDSSSLLTSGMVVCGNLTAALRSRRKRHDAWTEEDFPSPMQSMTESRKTDSSEGRDIREENPGILVESKTLNEVYAVYRPENRFRWEKEDSNLPESVAEKCNQVETKNAETATDEDEKSADVNNSQIKAPPSCCPHLFMRQKPMRNTSHDSDTNLDLQPSPEAEREKTTFLCLTHREWEK</sequence>
<dbReference type="InParanoid" id="A0A067RKJ3"/>
<dbReference type="EMBL" id="KK852417">
    <property type="protein sequence ID" value="KDR24342.1"/>
    <property type="molecule type" value="Genomic_DNA"/>
</dbReference>
<dbReference type="Gene3D" id="3.80.10.10">
    <property type="entry name" value="Ribonuclease Inhibitor"/>
    <property type="match status" value="1"/>
</dbReference>
<feature type="compositionally biased region" description="Pro residues" evidence="1">
    <location>
        <begin position="34"/>
        <end position="47"/>
    </location>
</feature>
<dbReference type="STRING" id="136037.A0A067RKJ3"/>
<keyword evidence="3" id="KW-1185">Reference proteome</keyword>
<feature type="compositionally biased region" description="Polar residues" evidence="1">
    <location>
        <begin position="316"/>
        <end position="357"/>
    </location>
</feature>
<feature type="region of interest" description="Disordered" evidence="1">
    <location>
        <begin position="516"/>
        <end position="578"/>
    </location>
</feature>
<feature type="compositionally biased region" description="Basic and acidic residues" evidence="1">
    <location>
        <begin position="455"/>
        <end position="469"/>
    </location>
</feature>
<organism evidence="2 3">
    <name type="scientific">Zootermopsis nevadensis</name>
    <name type="common">Dampwood termite</name>
    <dbReference type="NCBI Taxonomy" id="136037"/>
    <lineage>
        <taxon>Eukaryota</taxon>
        <taxon>Metazoa</taxon>
        <taxon>Ecdysozoa</taxon>
        <taxon>Arthropoda</taxon>
        <taxon>Hexapoda</taxon>
        <taxon>Insecta</taxon>
        <taxon>Pterygota</taxon>
        <taxon>Neoptera</taxon>
        <taxon>Polyneoptera</taxon>
        <taxon>Dictyoptera</taxon>
        <taxon>Blattodea</taxon>
        <taxon>Blattoidea</taxon>
        <taxon>Termitoidae</taxon>
        <taxon>Termopsidae</taxon>
        <taxon>Zootermopsis</taxon>
    </lineage>
</organism>
<feature type="region of interest" description="Disordered" evidence="1">
    <location>
        <begin position="1"/>
        <end position="66"/>
    </location>
</feature>
<proteinExistence type="predicted"/>
<dbReference type="AlphaFoldDB" id="A0A067RKJ3"/>
<evidence type="ECO:0000313" key="2">
    <source>
        <dbReference type="EMBL" id="KDR24342.1"/>
    </source>
</evidence>
<dbReference type="eggNOG" id="KOG0531">
    <property type="taxonomic scope" value="Eukaryota"/>
</dbReference>
<reference evidence="2 3" key="1">
    <citation type="journal article" date="2014" name="Nat. Commun.">
        <title>Molecular traces of alternative social organization in a termite genome.</title>
        <authorList>
            <person name="Terrapon N."/>
            <person name="Li C."/>
            <person name="Robertson H.M."/>
            <person name="Ji L."/>
            <person name="Meng X."/>
            <person name="Booth W."/>
            <person name="Chen Z."/>
            <person name="Childers C.P."/>
            <person name="Glastad K.M."/>
            <person name="Gokhale K."/>
            <person name="Gowin J."/>
            <person name="Gronenberg W."/>
            <person name="Hermansen R.A."/>
            <person name="Hu H."/>
            <person name="Hunt B.G."/>
            <person name="Huylmans A.K."/>
            <person name="Khalil S.M."/>
            <person name="Mitchell R.D."/>
            <person name="Munoz-Torres M.C."/>
            <person name="Mustard J.A."/>
            <person name="Pan H."/>
            <person name="Reese J.T."/>
            <person name="Scharf M.E."/>
            <person name="Sun F."/>
            <person name="Vogel H."/>
            <person name="Xiao J."/>
            <person name="Yang W."/>
            <person name="Yang Z."/>
            <person name="Yang Z."/>
            <person name="Zhou J."/>
            <person name="Zhu J."/>
            <person name="Brent C.S."/>
            <person name="Elsik C.G."/>
            <person name="Goodisman M.A."/>
            <person name="Liberles D.A."/>
            <person name="Roe R.M."/>
            <person name="Vargo E.L."/>
            <person name="Vilcinskas A."/>
            <person name="Wang J."/>
            <person name="Bornberg-Bauer E."/>
            <person name="Korb J."/>
            <person name="Zhang G."/>
            <person name="Liebig J."/>
        </authorList>
    </citation>
    <scope>NUCLEOTIDE SEQUENCE [LARGE SCALE GENOMIC DNA]</scope>
    <source>
        <tissue evidence="2">Whole organism</tissue>
    </source>
</reference>
<dbReference type="SUPFAM" id="SSF52058">
    <property type="entry name" value="L domain-like"/>
    <property type="match status" value="1"/>
</dbReference>
<feature type="compositionally biased region" description="Polar residues" evidence="1">
    <location>
        <begin position="381"/>
        <end position="394"/>
    </location>
</feature>
<feature type="region of interest" description="Disordered" evidence="1">
    <location>
        <begin position="290"/>
        <end position="365"/>
    </location>
</feature>
<dbReference type="Proteomes" id="UP000027135">
    <property type="component" value="Unassembled WGS sequence"/>
</dbReference>